<keyword evidence="8" id="KW-1185">Reference proteome</keyword>
<evidence type="ECO:0000313" key="7">
    <source>
        <dbReference type="EMBL" id="GBP47950.1"/>
    </source>
</evidence>
<dbReference type="Proteomes" id="UP000299102">
    <property type="component" value="Unassembled WGS sequence"/>
</dbReference>
<evidence type="ECO:0000256" key="2">
    <source>
        <dbReference type="ARBA" id="ARBA00022737"/>
    </source>
</evidence>
<protein>
    <submittedName>
        <fullName evidence="7">Juxtaposed with another zinc finger protein 1</fullName>
    </submittedName>
</protein>
<dbReference type="GO" id="GO:0005634">
    <property type="term" value="C:nucleus"/>
    <property type="evidence" value="ECO:0007669"/>
    <property type="project" value="TreeGrafter"/>
</dbReference>
<feature type="domain" description="C2H2-type" evidence="6">
    <location>
        <begin position="143"/>
        <end position="166"/>
    </location>
</feature>
<dbReference type="PANTHER" id="PTHR23057:SF0">
    <property type="entry name" value="JUXTAPOSED WITH ANOTHER ZINC FINGER PROTEIN 1"/>
    <property type="match status" value="1"/>
</dbReference>
<keyword evidence="3" id="KW-0863">Zinc-finger</keyword>
<keyword evidence="4" id="KW-0862">Zinc</keyword>
<dbReference type="Gene3D" id="3.30.160.60">
    <property type="entry name" value="Classic Zinc Finger"/>
    <property type="match status" value="1"/>
</dbReference>
<evidence type="ECO:0000256" key="4">
    <source>
        <dbReference type="ARBA" id="ARBA00022833"/>
    </source>
</evidence>
<dbReference type="EMBL" id="BGZK01000513">
    <property type="protein sequence ID" value="GBP47950.1"/>
    <property type="molecule type" value="Genomic_DNA"/>
</dbReference>
<dbReference type="OrthoDB" id="3269380at2759"/>
<dbReference type="GO" id="GO:0008270">
    <property type="term" value="F:zinc ion binding"/>
    <property type="evidence" value="ECO:0007669"/>
    <property type="project" value="UniProtKB-KW"/>
</dbReference>
<evidence type="ECO:0000256" key="3">
    <source>
        <dbReference type="ARBA" id="ARBA00022771"/>
    </source>
</evidence>
<name>A0A4C1WAP5_EUMVA</name>
<feature type="compositionally biased region" description="Low complexity" evidence="5">
    <location>
        <begin position="322"/>
        <end position="332"/>
    </location>
</feature>
<dbReference type="PROSITE" id="PS00028">
    <property type="entry name" value="ZINC_FINGER_C2H2_1"/>
    <property type="match status" value="1"/>
</dbReference>
<dbReference type="AlphaFoldDB" id="A0A4C1WAP5"/>
<proteinExistence type="predicted"/>
<evidence type="ECO:0000256" key="5">
    <source>
        <dbReference type="SAM" id="MobiDB-lite"/>
    </source>
</evidence>
<comment type="caution">
    <text evidence="7">The sequence shown here is derived from an EMBL/GenBank/DDBJ whole genome shotgun (WGS) entry which is preliminary data.</text>
</comment>
<dbReference type="PANTHER" id="PTHR23057">
    <property type="entry name" value="JUXTAPOSED WITH ANOTHER ZINC FINGER PROTEIN 1"/>
    <property type="match status" value="1"/>
</dbReference>
<dbReference type="SMART" id="SM00355">
    <property type="entry name" value="ZnF_C2H2"/>
    <property type="match status" value="2"/>
</dbReference>
<accession>A0A4C1WAP5</accession>
<feature type="region of interest" description="Disordered" evidence="5">
    <location>
        <begin position="69"/>
        <end position="105"/>
    </location>
</feature>
<evidence type="ECO:0000259" key="6">
    <source>
        <dbReference type="PROSITE" id="PS00028"/>
    </source>
</evidence>
<gene>
    <name evidence="7" type="primary">Jazf1</name>
    <name evidence="7" type="ORF">EVAR_31490_1</name>
</gene>
<dbReference type="InterPro" id="IPR051580">
    <property type="entry name" value="ZnF-Chromatin_assoc"/>
</dbReference>
<keyword evidence="1" id="KW-0479">Metal-binding</keyword>
<dbReference type="STRING" id="151549.A0A4C1WAP5"/>
<reference evidence="7 8" key="1">
    <citation type="journal article" date="2019" name="Commun. Biol.">
        <title>The bagworm genome reveals a unique fibroin gene that provides high tensile strength.</title>
        <authorList>
            <person name="Kono N."/>
            <person name="Nakamura H."/>
            <person name="Ohtoshi R."/>
            <person name="Tomita M."/>
            <person name="Numata K."/>
            <person name="Arakawa K."/>
        </authorList>
    </citation>
    <scope>NUCLEOTIDE SEQUENCE [LARGE SCALE GENOMIC DNA]</scope>
</reference>
<feature type="compositionally biased region" description="Polar residues" evidence="5">
    <location>
        <begin position="95"/>
        <end position="105"/>
    </location>
</feature>
<evidence type="ECO:0000256" key="1">
    <source>
        <dbReference type="ARBA" id="ARBA00022723"/>
    </source>
</evidence>
<evidence type="ECO:0000313" key="8">
    <source>
        <dbReference type="Proteomes" id="UP000299102"/>
    </source>
</evidence>
<sequence length="340" mass="37536">MATNFRSVQPTIDYFTRMTDTVNYDPIVVEQKEASQPSCIPLSYVLRFVSETSRRDIQSIAPTPDVRRRVMSAPKAPSVRSSTPTGSEFDEEELASQSEDSNDSWTTVEEYSSDFILRFGSRLNPSATSGALGTNAAEKPFACPVPGCKKRYKNVNGIKYHSKNGHKKDGKVKKGFKCHCGKSYKTAQGLKNHSSSNHAITAAAAADVTKSLIPPLKTIQGLVVTSSQQLQRRPFNIIEGLDGNKLVRIYDTKSLKDNITSFTPKHSLSHLNVISKELTNQNATSHVISTNQVSLTPSSTASEKLKYDRNPKITVHSQLPRNQSTNVNNQNNYISKVTLN</sequence>
<dbReference type="InterPro" id="IPR013087">
    <property type="entry name" value="Znf_C2H2_type"/>
</dbReference>
<feature type="region of interest" description="Disordered" evidence="5">
    <location>
        <begin position="321"/>
        <end position="340"/>
    </location>
</feature>
<organism evidence="7 8">
    <name type="scientific">Eumeta variegata</name>
    <name type="common">Bagworm moth</name>
    <name type="synonym">Eumeta japonica</name>
    <dbReference type="NCBI Taxonomy" id="151549"/>
    <lineage>
        <taxon>Eukaryota</taxon>
        <taxon>Metazoa</taxon>
        <taxon>Ecdysozoa</taxon>
        <taxon>Arthropoda</taxon>
        <taxon>Hexapoda</taxon>
        <taxon>Insecta</taxon>
        <taxon>Pterygota</taxon>
        <taxon>Neoptera</taxon>
        <taxon>Endopterygota</taxon>
        <taxon>Lepidoptera</taxon>
        <taxon>Glossata</taxon>
        <taxon>Ditrysia</taxon>
        <taxon>Tineoidea</taxon>
        <taxon>Psychidae</taxon>
        <taxon>Oiketicinae</taxon>
        <taxon>Eumeta</taxon>
    </lineage>
</organism>
<keyword evidence="2" id="KW-0677">Repeat</keyword>